<dbReference type="PANTHER" id="PTHR42812">
    <property type="entry name" value="BETA-XYLOSIDASE"/>
    <property type="match status" value="1"/>
</dbReference>
<keyword evidence="2 6" id="KW-0378">Hydrolase</keyword>
<feature type="active site" description="Proton acceptor" evidence="4">
    <location>
        <position position="18"/>
    </location>
</feature>
<dbReference type="InterPro" id="IPR006710">
    <property type="entry name" value="Glyco_hydro_43"/>
</dbReference>
<organism evidence="7 8">
    <name type="scientific">Coniella lustricola</name>
    <dbReference type="NCBI Taxonomy" id="2025994"/>
    <lineage>
        <taxon>Eukaryota</taxon>
        <taxon>Fungi</taxon>
        <taxon>Dikarya</taxon>
        <taxon>Ascomycota</taxon>
        <taxon>Pezizomycotina</taxon>
        <taxon>Sordariomycetes</taxon>
        <taxon>Sordariomycetidae</taxon>
        <taxon>Diaporthales</taxon>
        <taxon>Schizoparmaceae</taxon>
        <taxon>Coniella</taxon>
    </lineage>
</organism>
<evidence type="ECO:0000313" key="8">
    <source>
        <dbReference type="Proteomes" id="UP000241462"/>
    </source>
</evidence>
<dbReference type="InterPro" id="IPR051795">
    <property type="entry name" value="Glycosyl_Hydrlase_43"/>
</dbReference>
<reference evidence="7 8" key="1">
    <citation type="journal article" date="2018" name="Mycol. Prog.">
        <title>Coniella lustricola, a new species from submerged detritus.</title>
        <authorList>
            <person name="Raudabaugh D.B."/>
            <person name="Iturriaga T."/>
            <person name="Carver A."/>
            <person name="Mondo S."/>
            <person name="Pangilinan J."/>
            <person name="Lipzen A."/>
            <person name="He G."/>
            <person name="Amirebrahimi M."/>
            <person name="Grigoriev I.V."/>
            <person name="Miller A.N."/>
        </authorList>
    </citation>
    <scope>NUCLEOTIDE SEQUENCE [LARGE SCALE GENOMIC DNA]</scope>
    <source>
        <strain evidence="7 8">B22-T-1</strain>
    </source>
</reference>
<sequence length="309" mass="33150">MDDVETKKEPALKHDFPDPAILEGPDQWYAFATASGGKRVQYATAPDPTGPWTYVDEDLLPSPGSWTNGVDIWAPDVRMVDDGTYVMYYTGALQNNTAVHCLGVATSANITGPWATSDDYWHCDETMGGSIDSSGFVDADGSRYVVYKIDGNNLGNGGSCDNTVEPIQSTPLMLQKVEGDGITKVGDPVQILDRTDVDGPLVEAPNIVLSDAGRYILFYSSHCYTSTGYNVLYATADTITGPYTRSTQPFLETGMFNLTSPGGGTSTTSEYGTTMLFHGNCPTAVGGSNRCLFVSSFTEVGSNVLANRR</sequence>
<dbReference type="SUPFAM" id="SSF75005">
    <property type="entry name" value="Arabinanase/levansucrase/invertase"/>
    <property type="match status" value="1"/>
</dbReference>
<dbReference type="EMBL" id="KZ678415">
    <property type="protein sequence ID" value="PSR90814.1"/>
    <property type="molecule type" value="Genomic_DNA"/>
</dbReference>
<evidence type="ECO:0000256" key="3">
    <source>
        <dbReference type="ARBA" id="ARBA00023295"/>
    </source>
</evidence>
<dbReference type="Gene3D" id="2.115.10.20">
    <property type="entry name" value="Glycosyl hydrolase domain, family 43"/>
    <property type="match status" value="1"/>
</dbReference>
<comment type="similarity">
    <text evidence="1 6">Belongs to the glycosyl hydrolase 43 family.</text>
</comment>
<dbReference type="InterPro" id="IPR023296">
    <property type="entry name" value="Glyco_hydro_beta-prop_sf"/>
</dbReference>
<dbReference type="Proteomes" id="UP000241462">
    <property type="component" value="Unassembled WGS sequence"/>
</dbReference>
<dbReference type="CDD" id="cd08999">
    <property type="entry name" value="GH43_ABN-like"/>
    <property type="match status" value="1"/>
</dbReference>
<evidence type="ECO:0000256" key="5">
    <source>
        <dbReference type="PIRSR" id="PIRSR606710-2"/>
    </source>
</evidence>
<dbReference type="AlphaFoldDB" id="A0A2T3AC57"/>
<accession>A0A2T3AC57</accession>
<evidence type="ECO:0000256" key="1">
    <source>
        <dbReference type="ARBA" id="ARBA00009865"/>
    </source>
</evidence>
<protein>
    <submittedName>
        <fullName evidence="7">Glycosyl hydrolase family 43 protein</fullName>
    </submittedName>
</protein>
<dbReference type="PANTHER" id="PTHR42812:SF5">
    <property type="entry name" value="ENDO-ARABINASE"/>
    <property type="match status" value="1"/>
</dbReference>
<dbReference type="STRING" id="2025994.A0A2T3AC57"/>
<dbReference type="OrthoDB" id="3879658at2759"/>
<evidence type="ECO:0000256" key="6">
    <source>
        <dbReference type="RuleBase" id="RU361187"/>
    </source>
</evidence>
<dbReference type="GO" id="GO:0005975">
    <property type="term" value="P:carbohydrate metabolic process"/>
    <property type="evidence" value="ECO:0007669"/>
    <property type="project" value="InterPro"/>
</dbReference>
<feature type="active site" description="Proton donor" evidence="4">
    <location>
        <position position="203"/>
    </location>
</feature>
<dbReference type="Pfam" id="PF04616">
    <property type="entry name" value="Glyco_hydro_43"/>
    <property type="match status" value="1"/>
</dbReference>
<dbReference type="InParanoid" id="A0A2T3AC57"/>
<feature type="site" description="Important for catalytic activity, responsible for pKa modulation of the active site Glu and correct orientation of both the proton donor and substrate" evidence="5">
    <location>
        <position position="132"/>
    </location>
</feature>
<gene>
    <name evidence="7" type="ORF">BD289DRAFT_365554</name>
</gene>
<proteinExistence type="inferred from homology"/>
<keyword evidence="8" id="KW-1185">Reference proteome</keyword>
<evidence type="ECO:0000313" key="7">
    <source>
        <dbReference type="EMBL" id="PSR90814.1"/>
    </source>
</evidence>
<dbReference type="GO" id="GO:0004553">
    <property type="term" value="F:hydrolase activity, hydrolyzing O-glycosyl compounds"/>
    <property type="evidence" value="ECO:0007669"/>
    <property type="project" value="InterPro"/>
</dbReference>
<evidence type="ECO:0000256" key="4">
    <source>
        <dbReference type="PIRSR" id="PIRSR606710-1"/>
    </source>
</evidence>
<evidence type="ECO:0000256" key="2">
    <source>
        <dbReference type="ARBA" id="ARBA00022801"/>
    </source>
</evidence>
<name>A0A2T3AC57_9PEZI</name>
<keyword evidence="3 6" id="KW-0326">Glycosidase</keyword>